<dbReference type="InterPro" id="IPR004276">
    <property type="entry name" value="GlycoTrans_28_N"/>
</dbReference>
<evidence type="ECO:0000256" key="1">
    <source>
        <dbReference type="ARBA" id="ARBA00022475"/>
    </source>
</evidence>
<keyword evidence="2 10" id="KW-0132">Cell division</keyword>
<feature type="binding site" evidence="10">
    <location>
        <position position="290"/>
    </location>
    <ligand>
        <name>UDP-N-acetyl-alpha-D-glucosamine</name>
        <dbReference type="ChEBI" id="CHEBI:57705"/>
    </ligand>
</feature>
<comment type="pathway">
    <text evidence="10">Cell wall biogenesis; peptidoglycan biosynthesis.</text>
</comment>
<feature type="domain" description="Glycosyl transferase family 28 C-terminal" evidence="12">
    <location>
        <begin position="185"/>
        <end position="348"/>
    </location>
</feature>
<dbReference type="GO" id="GO:0008360">
    <property type="term" value="P:regulation of cell shape"/>
    <property type="evidence" value="ECO:0007669"/>
    <property type="project" value="UniProtKB-KW"/>
</dbReference>
<dbReference type="GO" id="GO:0050511">
    <property type="term" value="F:undecaprenyldiphospho-muramoylpentapeptide beta-N-acetylglucosaminyltransferase activity"/>
    <property type="evidence" value="ECO:0007669"/>
    <property type="project" value="UniProtKB-UniRule"/>
</dbReference>
<dbReference type="UniPathway" id="UPA00219"/>
<dbReference type="InterPro" id="IPR007235">
    <property type="entry name" value="Glyco_trans_28_C"/>
</dbReference>
<evidence type="ECO:0000256" key="5">
    <source>
        <dbReference type="ARBA" id="ARBA00022960"/>
    </source>
</evidence>
<dbReference type="SUPFAM" id="SSF53756">
    <property type="entry name" value="UDP-Glycosyltransferase/glycogen phosphorylase"/>
    <property type="match status" value="1"/>
</dbReference>
<feature type="binding site" evidence="10">
    <location>
        <begin position="12"/>
        <end position="14"/>
    </location>
    <ligand>
        <name>UDP-N-acetyl-alpha-D-glucosamine</name>
        <dbReference type="ChEBI" id="CHEBI:57705"/>
    </ligand>
</feature>
<evidence type="ECO:0000259" key="12">
    <source>
        <dbReference type="Pfam" id="PF04101"/>
    </source>
</evidence>
<dbReference type="GO" id="GO:0009252">
    <property type="term" value="P:peptidoglycan biosynthetic process"/>
    <property type="evidence" value="ECO:0007669"/>
    <property type="project" value="UniProtKB-UniRule"/>
</dbReference>
<dbReference type="NCBIfam" id="TIGR01133">
    <property type="entry name" value="murG"/>
    <property type="match status" value="1"/>
</dbReference>
<feature type="domain" description="Glycosyltransferase family 28 N-terminal" evidence="11">
    <location>
        <begin position="5"/>
        <end position="142"/>
    </location>
</feature>
<sequence>MIGGVVVMAGGTGGHVFPALAVAEELRDRGVLVSWLGSRDSFESRVVPEHGFEIQLIDIKGLRGSGIKRWLMAPIKLTKALLQAYAVFKARKPRLVLGMGGFVAGPGGLMARVLGIPLVIHEQNAVPGMTNSWLARLAVQVFEAFPNSFRKGSGAVACGNPVRREIIGLPSPALRMQDRQGPIRLLVVGGSLGAQALNECVPGIVAGLDSNIRPVIRHQAGREKTEATCKAYQQVAVDAEVTDFITDMAEAYAWADLVICRAGALTISELAAAGVAAILVPYPYAVDDHQTQNAGYLVNAGAAKLLPQPELEQTTLSDELLQLFNGRERLITMATKARSLSMPDATKRVADYCEGIVIR</sequence>
<comment type="subcellular location">
    <subcellularLocation>
        <location evidence="10">Cell membrane</location>
        <topology evidence="10">Peripheral membrane protein</topology>
        <orientation evidence="10">Cytoplasmic side</orientation>
    </subcellularLocation>
</comment>
<dbReference type="EMBL" id="VMRY01000009">
    <property type="protein sequence ID" value="TVT58550.1"/>
    <property type="molecule type" value="Genomic_DNA"/>
</dbReference>
<evidence type="ECO:0000259" key="11">
    <source>
        <dbReference type="Pfam" id="PF03033"/>
    </source>
</evidence>
<dbReference type="PANTHER" id="PTHR21015">
    <property type="entry name" value="UDP-N-ACETYLGLUCOSAMINE--N-ACETYLMURAMYL-(PENTAPEPTIDE) PYROPHOSPHORYL-UNDECAPRENOL N-ACETYLGLUCOSAMINE TRANSFERASE 1"/>
    <property type="match status" value="1"/>
</dbReference>
<comment type="caution">
    <text evidence="10">Lacks conserved residue(s) required for the propagation of feature annotation.</text>
</comment>
<feature type="binding site" evidence="10">
    <location>
        <position position="245"/>
    </location>
    <ligand>
        <name>UDP-N-acetyl-alpha-D-glucosamine</name>
        <dbReference type="ChEBI" id="CHEBI:57705"/>
    </ligand>
</feature>
<dbReference type="GO" id="GO:0051301">
    <property type="term" value="P:cell division"/>
    <property type="evidence" value="ECO:0007669"/>
    <property type="project" value="UniProtKB-KW"/>
</dbReference>
<feature type="binding site" evidence="10">
    <location>
        <position position="191"/>
    </location>
    <ligand>
        <name>UDP-N-acetyl-alpha-D-glucosamine</name>
        <dbReference type="ChEBI" id="CHEBI:57705"/>
    </ligand>
</feature>
<dbReference type="GO" id="GO:0005886">
    <property type="term" value="C:plasma membrane"/>
    <property type="evidence" value="ECO:0007669"/>
    <property type="project" value="UniProtKB-SubCell"/>
</dbReference>
<keyword evidence="1 10" id="KW-1003">Cell membrane</keyword>
<evidence type="ECO:0000256" key="6">
    <source>
        <dbReference type="ARBA" id="ARBA00022984"/>
    </source>
</evidence>
<dbReference type="GO" id="GO:0005975">
    <property type="term" value="P:carbohydrate metabolic process"/>
    <property type="evidence" value="ECO:0007669"/>
    <property type="project" value="InterPro"/>
</dbReference>
<keyword evidence="3 10" id="KW-0328">Glycosyltransferase</keyword>
<dbReference type="CDD" id="cd03785">
    <property type="entry name" value="GT28_MurG"/>
    <property type="match status" value="1"/>
</dbReference>
<comment type="caution">
    <text evidence="13">The sequence shown here is derived from an EMBL/GenBank/DDBJ whole genome shotgun (WGS) entry which is preliminary data.</text>
</comment>
<evidence type="ECO:0000256" key="9">
    <source>
        <dbReference type="ARBA" id="ARBA00023316"/>
    </source>
</evidence>
<organism evidence="13 14">
    <name type="scientific">Sedimenticola thiotaurini</name>
    <dbReference type="NCBI Taxonomy" id="1543721"/>
    <lineage>
        <taxon>Bacteria</taxon>
        <taxon>Pseudomonadati</taxon>
        <taxon>Pseudomonadota</taxon>
        <taxon>Gammaproteobacteria</taxon>
        <taxon>Chromatiales</taxon>
        <taxon>Sedimenticolaceae</taxon>
        <taxon>Sedimenticola</taxon>
    </lineage>
</organism>
<dbReference type="Gene3D" id="3.40.50.2000">
    <property type="entry name" value="Glycogen Phosphorylase B"/>
    <property type="match status" value="2"/>
</dbReference>
<dbReference type="HAMAP" id="MF_00033">
    <property type="entry name" value="MurG"/>
    <property type="match status" value="1"/>
</dbReference>
<gene>
    <name evidence="10 13" type="primary">murG</name>
    <name evidence="13" type="ORF">FHK82_04045</name>
</gene>
<dbReference type="EC" id="2.4.1.227" evidence="10"/>
<comment type="function">
    <text evidence="10">Cell wall formation. Catalyzes the transfer of a GlcNAc subunit on undecaprenyl-pyrophosphoryl-MurNAc-pentapeptide (lipid intermediate I) to form undecaprenyl-pyrophosphoryl-MurNAc-(pentapeptide)GlcNAc (lipid intermediate II).</text>
</comment>
<name>A0A558DC11_9GAMM</name>
<reference evidence="13 14" key="1">
    <citation type="submission" date="2019-07" db="EMBL/GenBank/DDBJ databases">
        <title>The pathways for chlorine oxyanion respiration interact through the shared metabolite chlorate.</title>
        <authorList>
            <person name="Barnum T.P."/>
            <person name="Cheng Y."/>
            <person name="Hill K.A."/>
            <person name="Lucas L.N."/>
            <person name="Carlson H.K."/>
            <person name="Coates J.D."/>
        </authorList>
    </citation>
    <scope>NUCLEOTIDE SEQUENCE [LARGE SCALE GENOMIC DNA]</scope>
    <source>
        <strain evidence="13">BK-3</strain>
    </source>
</reference>
<evidence type="ECO:0000256" key="10">
    <source>
        <dbReference type="HAMAP-Rule" id="MF_00033"/>
    </source>
</evidence>
<evidence type="ECO:0000256" key="8">
    <source>
        <dbReference type="ARBA" id="ARBA00023306"/>
    </source>
</evidence>
<dbReference type="InterPro" id="IPR006009">
    <property type="entry name" value="GlcNAc_MurG"/>
</dbReference>
<keyword evidence="8 10" id="KW-0131">Cell cycle</keyword>
<evidence type="ECO:0000256" key="2">
    <source>
        <dbReference type="ARBA" id="ARBA00022618"/>
    </source>
</evidence>
<proteinExistence type="inferred from homology"/>
<dbReference type="GO" id="GO:0051991">
    <property type="term" value="F:UDP-N-acetyl-D-glucosamine:N-acetylmuramoyl-L-alanyl-D-glutamyl-meso-2,6-diaminopimelyl-D-alanyl-D-alanine-diphosphoundecaprenol 4-beta-N-acetylglucosaminlytransferase activity"/>
    <property type="evidence" value="ECO:0007669"/>
    <property type="project" value="RHEA"/>
</dbReference>
<dbReference type="Pfam" id="PF04101">
    <property type="entry name" value="Glyco_tran_28_C"/>
    <property type="match status" value="1"/>
</dbReference>
<keyword evidence="9 10" id="KW-0961">Cell wall biogenesis/degradation</keyword>
<keyword evidence="7 10" id="KW-0472">Membrane</keyword>
<evidence type="ECO:0000313" key="14">
    <source>
        <dbReference type="Proteomes" id="UP000317355"/>
    </source>
</evidence>
<evidence type="ECO:0000256" key="3">
    <source>
        <dbReference type="ARBA" id="ARBA00022676"/>
    </source>
</evidence>
<keyword evidence="6 10" id="KW-0573">Peptidoglycan synthesis</keyword>
<dbReference type="GO" id="GO:0071555">
    <property type="term" value="P:cell wall organization"/>
    <property type="evidence" value="ECO:0007669"/>
    <property type="project" value="UniProtKB-KW"/>
</dbReference>
<dbReference type="PANTHER" id="PTHR21015:SF22">
    <property type="entry name" value="GLYCOSYLTRANSFERASE"/>
    <property type="match status" value="1"/>
</dbReference>
<comment type="catalytic activity">
    <reaction evidence="10">
        <text>di-trans,octa-cis-undecaprenyl diphospho-N-acetyl-alpha-D-muramoyl-L-alanyl-D-glutamyl-meso-2,6-diaminopimeloyl-D-alanyl-D-alanine + UDP-N-acetyl-alpha-D-glucosamine = di-trans,octa-cis-undecaprenyl diphospho-[N-acetyl-alpha-D-glucosaminyl-(1-&gt;4)]-N-acetyl-alpha-D-muramoyl-L-alanyl-D-glutamyl-meso-2,6-diaminopimeloyl-D-alanyl-D-alanine + UDP + H(+)</text>
        <dbReference type="Rhea" id="RHEA:31227"/>
        <dbReference type="ChEBI" id="CHEBI:15378"/>
        <dbReference type="ChEBI" id="CHEBI:57705"/>
        <dbReference type="ChEBI" id="CHEBI:58223"/>
        <dbReference type="ChEBI" id="CHEBI:61387"/>
        <dbReference type="ChEBI" id="CHEBI:61388"/>
        <dbReference type="EC" id="2.4.1.227"/>
    </reaction>
</comment>
<protein>
    <recommendedName>
        <fullName evidence="10">UDP-N-acetylglucosamine--N-acetylmuramyl-(pentapeptide) pyrophosphoryl-undecaprenol N-acetylglucosamine transferase</fullName>
        <ecNumber evidence="10">2.4.1.227</ecNumber>
    </recommendedName>
    <alternativeName>
        <fullName evidence="10">Undecaprenyl-PP-MurNAc-pentapeptide-UDPGlcNAc GlcNAc transferase</fullName>
    </alternativeName>
</protein>
<keyword evidence="4 10" id="KW-0808">Transferase</keyword>
<dbReference type="Pfam" id="PF03033">
    <property type="entry name" value="Glyco_transf_28"/>
    <property type="match status" value="1"/>
</dbReference>
<evidence type="ECO:0000256" key="7">
    <source>
        <dbReference type="ARBA" id="ARBA00023136"/>
    </source>
</evidence>
<keyword evidence="5 10" id="KW-0133">Cell shape</keyword>
<evidence type="ECO:0000313" key="13">
    <source>
        <dbReference type="EMBL" id="TVT58550.1"/>
    </source>
</evidence>
<dbReference type="AlphaFoldDB" id="A0A558DC11"/>
<accession>A0A558DC11</accession>
<dbReference type="Proteomes" id="UP000317355">
    <property type="component" value="Unassembled WGS sequence"/>
</dbReference>
<comment type="similarity">
    <text evidence="10">Belongs to the glycosyltransferase 28 family. MurG subfamily.</text>
</comment>
<feature type="binding site" evidence="10">
    <location>
        <position position="124"/>
    </location>
    <ligand>
        <name>UDP-N-acetyl-alpha-D-glucosamine</name>
        <dbReference type="ChEBI" id="CHEBI:57705"/>
    </ligand>
</feature>
<feature type="binding site" evidence="10">
    <location>
        <position position="163"/>
    </location>
    <ligand>
        <name>UDP-N-acetyl-alpha-D-glucosamine</name>
        <dbReference type="ChEBI" id="CHEBI:57705"/>
    </ligand>
</feature>
<evidence type="ECO:0000256" key="4">
    <source>
        <dbReference type="ARBA" id="ARBA00022679"/>
    </source>
</evidence>